<keyword evidence="3" id="KW-1185">Reference proteome</keyword>
<dbReference type="EMBL" id="CP008884">
    <property type="protein sequence ID" value="AIF46061.1"/>
    <property type="molecule type" value="Genomic_DNA"/>
</dbReference>
<dbReference type="AlphaFoldDB" id="A0A075JVD0"/>
<proteinExistence type="predicted"/>
<keyword evidence="1" id="KW-0812">Transmembrane</keyword>
<keyword evidence="1" id="KW-1133">Transmembrane helix</keyword>
<feature type="transmembrane region" description="Helical" evidence="1">
    <location>
        <begin position="37"/>
        <end position="57"/>
    </location>
</feature>
<feature type="transmembrane region" description="Helical" evidence="1">
    <location>
        <begin position="78"/>
        <end position="96"/>
    </location>
</feature>
<dbReference type="KEGG" id="dja:HY57_01665"/>
<dbReference type="InterPro" id="IPR046513">
    <property type="entry name" value="DUF6691"/>
</dbReference>
<dbReference type="Proteomes" id="UP000027987">
    <property type="component" value="Chromosome"/>
</dbReference>
<evidence type="ECO:0000256" key="1">
    <source>
        <dbReference type="SAM" id="Phobius"/>
    </source>
</evidence>
<dbReference type="HOGENOM" id="CLU_037802_2_1_6"/>
<evidence type="ECO:0000313" key="3">
    <source>
        <dbReference type="Proteomes" id="UP000027987"/>
    </source>
</evidence>
<gene>
    <name evidence="2" type="ORF">HY57_01665</name>
</gene>
<dbReference type="Pfam" id="PF20398">
    <property type="entry name" value="DUF6691"/>
    <property type="match status" value="1"/>
</dbReference>
<name>A0A075JVD0_9GAMM</name>
<dbReference type="STRING" id="1217721.HY57_01665"/>
<feature type="transmembrane region" description="Helical" evidence="1">
    <location>
        <begin position="102"/>
        <end position="126"/>
    </location>
</feature>
<reference evidence="2 3" key="1">
    <citation type="submission" date="2014-07" db="EMBL/GenBank/DDBJ databases">
        <title>Complete Genome Sequence of Dyella japonica Strain A8 Isolated from Malaysian Tropical Soil.</title>
        <authorList>
            <person name="Hui R.K.H."/>
            <person name="Chen J.-W."/>
            <person name="Chan K.-G."/>
            <person name="Leung F.C.C."/>
        </authorList>
    </citation>
    <scope>NUCLEOTIDE SEQUENCE [LARGE SCALE GENOMIC DNA]</scope>
    <source>
        <strain evidence="2 3">A8</strain>
    </source>
</reference>
<organism evidence="2 3">
    <name type="scientific">Dyella japonica A8</name>
    <dbReference type="NCBI Taxonomy" id="1217721"/>
    <lineage>
        <taxon>Bacteria</taxon>
        <taxon>Pseudomonadati</taxon>
        <taxon>Pseudomonadota</taxon>
        <taxon>Gammaproteobacteria</taxon>
        <taxon>Lysobacterales</taxon>
        <taxon>Rhodanobacteraceae</taxon>
        <taxon>Dyella</taxon>
    </lineage>
</organism>
<protein>
    <submittedName>
        <fullName evidence="2">Membrane protein</fullName>
    </submittedName>
</protein>
<accession>A0A075JVD0</accession>
<dbReference type="PATRIC" id="fig|1217721.7.peg.354"/>
<sequence>MALFAGVLFGVGLGLAGMTQPAVVLGFLDVGGAWDPRLLFVMAGAVSTTAIGYRLVWRARRPRYETSFDVPSMQHIDTRLLIGAAVFGIGWGIAGYCPGPALASLAGGVGSVWLLVAMMALGWWLASRWPMRFNQKSSTRGDGRATT</sequence>
<evidence type="ECO:0000313" key="2">
    <source>
        <dbReference type="EMBL" id="AIF46061.1"/>
    </source>
</evidence>
<keyword evidence="1" id="KW-0472">Membrane</keyword>